<dbReference type="GO" id="GO:0020037">
    <property type="term" value="F:heme binding"/>
    <property type="evidence" value="ECO:0007669"/>
    <property type="project" value="InterPro"/>
</dbReference>
<keyword evidence="1 4" id="KW-0349">Heme</keyword>
<feature type="domain" description="Cytochrome c" evidence="6">
    <location>
        <begin position="22"/>
        <end position="124"/>
    </location>
</feature>
<accession>A0A9E5MP57</accession>
<keyword evidence="3 4" id="KW-0408">Iron</keyword>
<evidence type="ECO:0000256" key="2">
    <source>
        <dbReference type="ARBA" id="ARBA00022723"/>
    </source>
</evidence>
<evidence type="ECO:0000256" key="5">
    <source>
        <dbReference type="SAM" id="MobiDB-lite"/>
    </source>
</evidence>
<evidence type="ECO:0000313" key="8">
    <source>
        <dbReference type="Proteomes" id="UP000787472"/>
    </source>
</evidence>
<evidence type="ECO:0000259" key="6">
    <source>
        <dbReference type="PROSITE" id="PS51007"/>
    </source>
</evidence>
<dbReference type="PROSITE" id="PS51007">
    <property type="entry name" value="CYTC"/>
    <property type="match status" value="1"/>
</dbReference>
<evidence type="ECO:0000313" key="7">
    <source>
        <dbReference type="EMBL" id="NHO67825.1"/>
    </source>
</evidence>
<gene>
    <name evidence="7" type="ORF">G8770_19950</name>
</gene>
<comment type="caution">
    <text evidence="7">The sequence shown here is derived from an EMBL/GenBank/DDBJ whole genome shotgun (WGS) entry which is preliminary data.</text>
</comment>
<reference evidence="7" key="1">
    <citation type="submission" date="2020-03" db="EMBL/GenBank/DDBJ databases">
        <authorList>
            <person name="Guo F."/>
        </authorList>
    </citation>
    <scope>NUCLEOTIDE SEQUENCE</scope>
    <source>
        <strain evidence="7">JCM 30134</strain>
    </source>
</reference>
<keyword evidence="8" id="KW-1185">Reference proteome</keyword>
<dbReference type="Gene3D" id="1.10.760.10">
    <property type="entry name" value="Cytochrome c-like domain"/>
    <property type="match status" value="1"/>
</dbReference>
<dbReference type="InterPro" id="IPR009056">
    <property type="entry name" value="Cyt_c-like_dom"/>
</dbReference>
<dbReference type="Proteomes" id="UP000787472">
    <property type="component" value="Unassembled WGS sequence"/>
</dbReference>
<sequence length="138" mass="15374">MLSLAGCDTGPKSGKGFTLPEGDPQMGRQVFIGMQCTDCHFLANDSTVKQPDNPQFSIPLGGEVRRIQTYGELVTSVINPSHSLPSGYQKEAISDNGQSRMRNYNDIMTVTQLTHLITFLQDQYELQPFEPSMYPSFH</sequence>
<keyword evidence="2 4" id="KW-0479">Metal-binding</keyword>
<evidence type="ECO:0000256" key="3">
    <source>
        <dbReference type="ARBA" id="ARBA00023004"/>
    </source>
</evidence>
<proteinExistence type="predicted"/>
<feature type="region of interest" description="Disordered" evidence="5">
    <location>
        <begin position="1"/>
        <end position="22"/>
    </location>
</feature>
<evidence type="ECO:0000256" key="4">
    <source>
        <dbReference type="PROSITE-ProRule" id="PRU00433"/>
    </source>
</evidence>
<organism evidence="7 8">
    <name type="scientific">Pseudomaricurvus hydrocarbonicus</name>
    <dbReference type="NCBI Taxonomy" id="1470433"/>
    <lineage>
        <taxon>Bacteria</taxon>
        <taxon>Pseudomonadati</taxon>
        <taxon>Pseudomonadota</taxon>
        <taxon>Gammaproteobacteria</taxon>
        <taxon>Cellvibrionales</taxon>
        <taxon>Cellvibrionaceae</taxon>
        <taxon>Pseudomaricurvus</taxon>
    </lineage>
</organism>
<dbReference type="AlphaFoldDB" id="A0A9E5MP57"/>
<dbReference type="GO" id="GO:0009055">
    <property type="term" value="F:electron transfer activity"/>
    <property type="evidence" value="ECO:0007669"/>
    <property type="project" value="InterPro"/>
</dbReference>
<dbReference type="InterPro" id="IPR036909">
    <property type="entry name" value="Cyt_c-like_dom_sf"/>
</dbReference>
<protein>
    <submittedName>
        <fullName evidence="7">Cytochrome C</fullName>
    </submittedName>
</protein>
<dbReference type="EMBL" id="JAAONZ010000020">
    <property type="protein sequence ID" value="NHO67825.1"/>
    <property type="molecule type" value="Genomic_DNA"/>
</dbReference>
<dbReference type="GO" id="GO:0046872">
    <property type="term" value="F:metal ion binding"/>
    <property type="evidence" value="ECO:0007669"/>
    <property type="project" value="UniProtKB-KW"/>
</dbReference>
<name>A0A9E5MP57_9GAMM</name>
<evidence type="ECO:0000256" key="1">
    <source>
        <dbReference type="ARBA" id="ARBA00022617"/>
    </source>
</evidence>
<dbReference type="SUPFAM" id="SSF46626">
    <property type="entry name" value="Cytochrome c"/>
    <property type="match status" value="1"/>
</dbReference>